<feature type="transmembrane region" description="Helical" evidence="1">
    <location>
        <begin position="33"/>
        <end position="54"/>
    </location>
</feature>
<dbReference type="PANTHER" id="PTHR40547:SF1">
    <property type="entry name" value="SLL0298 PROTEIN"/>
    <property type="match status" value="1"/>
</dbReference>
<proteinExistence type="predicted"/>
<organism evidence="3 4">
    <name type="scientific">Marivivens niveibacter</name>
    <dbReference type="NCBI Taxonomy" id="1930667"/>
    <lineage>
        <taxon>Bacteria</taxon>
        <taxon>Pseudomonadati</taxon>
        <taxon>Pseudomonadota</taxon>
        <taxon>Alphaproteobacteria</taxon>
        <taxon>Rhodobacterales</taxon>
        <taxon>Paracoccaceae</taxon>
        <taxon>Marivivens group</taxon>
        <taxon>Marivivens</taxon>
    </lineage>
</organism>
<dbReference type="Proteomes" id="UP000194664">
    <property type="component" value="Unassembled WGS sequence"/>
</dbReference>
<keyword evidence="1" id="KW-0472">Membrane</keyword>
<dbReference type="Pfam" id="PF09835">
    <property type="entry name" value="DUF2062"/>
    <property type="match status" value="1"/>
</dbReference>
<feature type="transmembrane region" description="Helical" evidence="1">
    <location>
        <begin position="66"/>
        <end position="86"/>
    </location>
</feature>
<dbReference type="PANTHER" id="PTHR40547">
    <property type="entry name" value="SLL0298 PROTEIN"/>
    <property type="match status" value="1"/>
</dbReference>
<comment type="caution">
    <text evidence="3">The sequence shown here is derived from an EMBL/GenBank/DDBJ whole genome shotgun (WGS) entry which is preliminary data.</text>
</comment>
<dbReference type="OrthoDB" id="7360463at2"/>
<evidence type="ECO:0000313" key="4">
    <source>
        <dbReference type="Proteomes" id="UP000194664"/>
    </source>
</evidence>
<evidence type="ECO:0000259" key="2">
    <source>
        <dbReference type="Pfam" id="PF09835"/>
    </source>
</evidence>
<keyword evidence="1" id="KW-0812">Transmembrane</keyword>
<gene>
    <name evidence="3" type="ORF">BVC71_06280</name>
</gene>
<dbReference type="InterPro" id="IPR018639">
    <property type="entry name" value="DUF2062"/>
</dbReference>
<feature type="domain" description="DUF2062" evidence="2">
    <location>
        <begin position="10"/>
        <end position="176"/>
    </location>
</feature>
<feature type="transmembrane region" description="Helical" evidence="1">
    <location>
        <begin position="142"/>
        <end position="173"/>
    </location>
</feature>
<evidence type="ECO:0000256" key="1">
    <source>
        <dbReference type="SAM" id="Phobius"/>
    </source>
</evidence>
<name>A0A251WZ90_9RHOB</name>
<evidence type="ECO:0000313" key="3">
    <source>
        <dbReference type="EMBL" id="OUD09455.1"/>
    </source>
</evidence>
<protein>
    <recommendedName>
        <fullName evidence="2">DUF2062 domain-containing protein</fullName>
    </recommendedName>
</protein>
<dbReference type="EMBL" id="MSPP01000002">
    <property type="protein sequence ID" value="OUD09455.1"/>
    <property type="molecule type" value="Genomic_DNA"/>
</dbReference>
<dbReference type="RefSeq" id="WP_086450802.1">
    <property type="nucleotide sequence ID" value="NZ_MSPP01000002.1"/>
</dbReference>
<keyword evidence="1" id="KW-1133">Transmembrane helix</keyword>
<accession>A0A251WZ90</accession>
<sequence>MLWPRGGWLRAYNYVKHRLRRLPDTPEKICRGIAVGVFLSFTPFFGFHIIFAWLAARAIRGNSGAAVLGTFSGNPATFGFIAFASLTTGHFMLGSRPDHDPNLSVMEKFSAAWQDLSHNFFAIFTPAKTDWRGLELFFHDVFVPYAIGGVLIGTIAAVITYYITLPVISAYQASRRKRLRNRMAQLSRSAEKHADDTKITD</sequence>
<keyword evidence="4" id="KW-1185">Reference proteome</keyword>
<dbReference type="AlphaFoldDB" id="A0A251WZ90"/>
<reference evidence="3 4" key="1">
    <citation type="submission" date="2016-12" db="EMBL/GenBank/DDBJ databases">
        <title>The draft genome sequence of HSLHS2.</title>
        <authorList>
            <person name="Hu D."/>
            <person name="Wang L."/>
            <person name="Shao Z."/>
        </authorList>
    </citation>
    <scope>NUCLEOTIDE SEQUENCE [LARGE SCALE GENOMIC DNA]</scope>
    <source>
        <strain evidence="3">MCCC 1A06712</strain>
    </source>
</reference>